<evidence type="ECO:0000256" key="1">
    <source>
        <dbReference type="SAM" id="Phobius"/>
    </source>
</evidence>
<feature type="transmembrane region" description="Helical" evidence="1">
    <location>
        <begin position="12"/>
        <end position="34"/>
    </location>
</feature>
<organism evidence="2 3">
    <name type="scientific">Winogradskyella thalassocola</name>
    <dbReference type="NCBI Taxonomy" id="262004"/>
    <lineage>
        <taxon>Bacteria</taxon>
        <taxon>Pseudomonadati</taxon>
        <taxon>Bacteroidota</taxon>
        <taxon>Flavobacteriia</taxon>
        <taxon>Flavobacteriales</taxon>
        <taxon>Flavobacteriaceae</taxon>
        <taxon>Winogradskyella</taxon>
    </lineage>
</organism>
<dbReference type="EMBL" id="FNCZ01000006">
    <property type="protein sequence ID" value="SDI00813.1"/>
    <property type="molecule type" value="Genomic_DNA"/>
</dbReference>
<sequence>MKIFKEEQRFNQPWLIILILISLLVPIGVVIKTYIEDPNTLTTSELLSIIGFIILAFAVLFLFKLSTRIDEKGIHYQFFPFHWSYKTITWNAIDNAYVRTYNPLREYGGWGIRGTALWNTSSKGKAINVSGNIGIQITLKNGKNLLIGTQYEENAKSTIATYKLKFKQPH</sequence>
<name>A0A1G8H2E7_9FLAO</name>
<protein>
    <recommendedName>
        <fullName evidence="4">PH domain-containing protein</fullName>
    </recommendedName>
</protein>
<keyword evidence="3" id="KW-1185">Reference proteome</keyword>
<feature type="transmembrane region" description="Helical" evidence="1">
    <location>
        <begin position="46"/>
        <end position="63"/>
    </location>
</feature>
<accession>A0A1G8H2E7</accession>
<evidence type="ECO:0008006" key="4">
    <source>
        <dbReference type="Google" id="ProtNLM"/>
    </source>
</evidence>
<gene>
    <name evidence="2" type="ORF">SAMN04489796_106109</name>
</gene>
<keyword evidence="1" id="KW-0812">Transmembrane</keyword>
<dbReference type="STRING" id="262004.SAMN04489796_106109"/>
<evidence type="ECO:0000313" key="2">
    <source>
        <dbReference type="EMBL" id="SDI00813.1"/>
    </source>
</evidence>
<keyword evidence="1" id="KW-0472">Membrane</keyword>
<dbReference type="AlphaFoldDB" id="A0A1G8H2E7"/>
<reference evidence="3" key="1">
    <citation type="submission" date="2016-10" db="EMBL/GenBank/DDBJ databases">
        <authorList>
            <person name="Varghese N."/>
            <person name="Submissions S."/>
        </authorList>
    </citation>
    <scope>NUCLEOTIDE SEQUENCE [LARGE SCALE GENOMIC DNA]</scope>
    <source>
        <strain evidence="3">DSM 15363</strain>
    </source>
</reference>
<keyword evidence="1" id="KW-1133">Transmembrane helix</keyword>
<proteinExistence type="predicted"/>
<dbReference type="Proteomes" id="UP000199492">
    <property type="component" value="Unassembled WGS sequence"/>
</dbReference>
<dbReference type="RefSeq" id="WP_175455622.1">
    <property type="nucleotide sequence ID" value="NZ_FNCZ01000006.1"/>
</dbReference>
<evidence type="ECO:0000313" key="3">
    <source>
        <dbReference type="Proteomes" id="UP000199492"/>
    </source>
</evidence>